<sequence length="287" mass="30857">MKSPSYALALGLWHYPASSSAFVVKCRAGDNKCVLGVTPVTGGSRSSSALCNARVDSSGAVSEALRISKQKGTSSPEARLAWEIVEEMDASDNSAAYKIQDVPPDHADDYRNQIRAFAALMTETKDKLKEMSRLAEQLKELEIADPSLTSLGSDPEAEGVRRALSDAKAAQDVYGSHSAEADAAWDALEGCFNEEECPVESNGRYRYSAAALRAHHTYNAVVDAKLLDEAIAAFGSIESLGKFVKLEKKRIDKAECIGALTKGDIPYLSVANYSTISALLNEECLLP</sequence>
<dbReference type="AlphaFoldDB" id="A0A7S0AIR7"/>
<organism evidence="1">
    <name type="scientific">Minutocellus polymorphus</name>
    <dbReference type="NCBI Taxonomy" id="265543"/>
    <lineage>
        <taxon>Eukaryota</taxon>
        <taxon>Sar</taxon>
        <taxon>Stramenopiles</taxon>
        <taxon>Ochrophyta</taxon>
        <taxon>Bacillariophyta</taxon>
        <taxon>Mediophyceae</taxon>
        <taxon>Cymatosirophycidae</taxon>
        <taxon>Cymatosirales</taxon>
        <taxon>Cymatosiraceae</taxon>
        <taxon>Minutocellus</taxon>
    </lineage>
</organism>
<gene>
    <name evidence="1" type="ORF">MPOL1434_LOCUS3183</name>
</gene>
<proteinExistence type="predicted"/>
<reference evidence="1" key="1">
    <citation type="submission" date="2021-01" db="EMBL/GenBank/DDBJ databases">
        <authorList>
            <person name="Corre E."/>
            <person name="Pelletier E."/>
            <person name="Niang G."/>
            <person name="Scheremetjew M."/>
            <person name="Finn R."/>
            <person name="Kale V."/>
            <person name="Holt S."/>
            <person name="Cochrane G."/>
            <person name="Meng A."/>
            <person name="Brown T."/>
            <person name="Cohen L."/>
        </authorList>
    </citation>
    <scope>NUCLEOTIDE SEQUENCE</scope>
    <source>
        <strain evidence="1">CCMP3303</strain>
    </source>
</reference>
<accession>A0A7S0AIR7</accession>
<protein>
    <submittedName>
        <fullName evidence="1">Uncharacterized protein</fullName>
    </submittedName>
</protein>
<evidence type="ECO:0000313" key="1">
    <source>
        <dbReference type="EMBL" id="CAD8364917.1"/>
    </source>
</evidence>
<name>A0A7S0AIR7_9STRA</name>
<dbReference type="EMBL" id="HBEJ01005444">
    <property type="protein sequence ID" value="CAD8364917.1"/>
    <property type="molecule type" value="Transcribed_RNA"/>
</dbReference>